<feature type="non-terminal residue" evidence="1">
    <location>
        <position position="1"/>
    </location>
</feature>
<proteinExistence type="predicted"/>
<protein>
    <submittedName>
        <fullName evidence="1">Uncharacterized protein</fullName>
    </submittedName>
</protein>
<gene>
    <name evidence="1" type="ORF">HPB47_002894</name>
</gene>
<evidence type="ECO:0000313" key="1">
    <source>
        <dbReference type="EMBL" id="KAG0421211.1"/>
    </source>
</evidence>
<name>A0AC60PK01_IXOPE</name>
<sequence>CGKRKPRPGHHLHVPIIPVVIGGRDAAPEAYPFAVAIFRDNVSVRNFRCGGALITKTVVLSAAHCFYGTLTDTEYFVRVGSVKISEESKGSSVGRKVTSVHIHPDYDERQHNADVALLTLDRTAMSERHWPPFVCLPNRAAEPSTGQAIVLGWGHNTFGGRLQTHLQEATVPLVTNDVCNKAYRSLNSYEREFPKGINKDFICAGNITAGGVDACQQDSGGPLLSKSLRNGRDIHEIIGIVSFGVGCGSADFPGVYARVATYRGWILNTMAEVLPDSEINLN</sequence>
<reference evidence="1 2" key="1">
    <citation type="journal article" date="2020" name="Cell">
        <title>Large-Scale Comparative Analyses of Tick Genomes Elucidate Their Genetic Diversity and Vector Capacities.</title>
        <authorList>
            <consortium name="Tick Genome and Microbiome Consortium (TIGMIC)"/>
            <person name="Jia N."/>
            <person name="Wang J."/>
            <person name="Shi W."/>
            <person name="Du L."/>
            <person name="Sun Y."/>
            <person name="Zhan W."/>
            <person name="Jiang J.F."/>
            <person name="Wang Q."/>
            <person name="Zhang B."/>
            <person name="Ji P."/>
            <person name="Bell-Sakyi L."/>
            <person name="Cui X.M."/>
            <person name="Yuan T.T."/>
            <person name="Jiang B.G."/>
            <person name="Yang W.F."/>
            <person name="Lam T.T."/>
            <person name="Chang Q.C."/>
            <person name="Ding S.J."/>
            <person name="Wang X.J."/>
            <person name="Zhu J.G."/>
            <person name="Ruan X.D."/>
            <person name="Zhao L."/>
            <person name="Wei J.T."/>
            <person name="Ye R.Z."/>
            <person name="Que T.C."/>
            <person name="Du C.H."/>
            <person name="Zhou Y.H."/>
            <person name="Cheng J.X."/>
            <person name="Dai P.F."/>
            <person name="Guo W.B."/>
            <person name="Han X.H."/>
            <person name="Huang E.J."/>
            <person name="Li L.F."/>
            <person name="Wei W."/>
            <person name="Gao Y.C."/>
            <person name="Liu J.Z."/>
            <person name="Shao H.Z."/>
            <person name="Wang X."/>
            <person name="Wang C.C."/>
            <person name="Yang T.C."/>
            <person name="Huo Q.B."/>
            <person name="Li W."/>
            <person name="Chen H.Y."/>
            <person name="Chen S.E."/>
            <person name="Zhou L.G."/>
            <person name="Ni X.B."/>
            <person name="Tian J.H."/>
            <person name="Sheng Y."/>
            <person name="Liu T."/>
            <person name="Pan Y.S."/>
            <person name="Xia L.Y."/>
            <person name="Li J."/>
            <person name="Zhao F."/>
            <person name="Cao W.C."/>
        </authorList>
    </citation>
    <scope>NUCLEOTIDE SEQUENCE [LARGE SCALE GENOMIC DNA]</scope>
    <source>
        <strain evidence="1">Iper-2018</strain>
    </source>
</reference>
<evidence type="ECO:0000313" key="2">
    <source>
        <dbReference type="Proteomes" id="UP000805193"/>
    </source>
</evidence>
<organism evidence="1 2">
    <name type="scientific">Ixodes persulcatus</name>
    <name type="common">Taiga tick</name>
    <dbReference type="NCBI Taxonomy" id="34615"/>
    <lineage>
        <taxon>Eukaryota</taxon>
        <taxon>Metazoa</taxon>
        <taxon>Ecdysozoa</taxon>
        <taxon>Arthropoda</taxon>
        <taxon>Chelicerata</taxon>
        <taxon>Arachnida</taxon>
        <taxon>Acari</taxon>
        <taxon>Parasitiformes</taxon>
        <taxon>Ixodida</taxon>
        <taxon>Ixodoidea</taxon>
        <taxon>Ixodidae</taxon>
        <taxon>Ixodinae</taxon>
        <taxon>Ixodes</taxon>
    </lineage>
</organism>
<comment type="caution">
    <text evidence="1">The sequence shown here is derived from an EMBL/GenBank/DDBJ whole genome shotgun (WGS) entry which is preliminary data.</text>
</comment>
<keyword evidence="2" id="KW-1185">Reference proteome</keyword>
<dbReference type="Proteomes" id="UP000805193">
    <property type="component" value="Unassembled WGS sequence"/>
</dbReference>
<accession>A0AC60PK01</accession>
<dbReference type="EMBL" id="JABSTQ010010405">
    <property type="protein sequence ID" value="KAG0421211.1"/>
    <property type="molecule type" value="Genomic_DNA"/>
</dbReference>